<evidence type="ECO:0000256" key="6">
    <source>
        <dbReference type="ARBA" id="ARBA00023002"/>
    </source>
</evidence>
<protein>
    <submittedName>
        <fullName evidence="8">Phytanoyl-CoA dioxygenase family protein</fullName>
    </submittedName>
</protein>
<reference evidence="8" key="1">
    <citation type="journal article" date="2023" name="Mol. Phylogenet. Evol.">
        <title>Genome-scale phylogeny and comparative genomics of the fungal order Sordariales.</title>
        <authorList>
            <person name="Hensen N."/>
            <person name="Bonometti L."/>
            <person name="Westerberg I."/>
            <person name="Brannstrom I.O."/>
            <person name="Guillou S."/>
            <person name="Cros-Aarteil S."/>
            <person name="Calhoun S."/>
            <person name="Haridas S."/>
            <person name="Kuo A."/>
            <person name="Mondo S."/>
            <person name="Pangilinan J."/>
            <person name="Riley R."/>
            <person name="LaButti K."/>
            <person name="Andreopoulos B."/>
            <person name="Lipzen A."/>
            <person name="Chen C."/>
            <person name="Yan M."/>
            <person name="Daum C."/>
            <person name="Ng V."/>
            <person name="Clum A."/>
            <person name="Steindorff A."/>
            <person name="Ohm R.A."/>
            <person name="Martin F."/>
            <person name="Silar P."/>
            <person name="Natvig D.O."/>
            <person name="Lalanne C."/>
            <person name="Gautier V."/>
            <person name="Ament-Velasquez S.L."/>
            <person name="Kruys A."/>
            <person name="Hutchinson M.I."/>
            <person name="Powell A.J."/>
            <person name="Barry K."/>
            <person name="Miller A.N."/>
            <person name="Grigoriev I.V."/>
            <person name="Debuchy R."/>
            <person name="Gladieux P."/>
            <person name="Hiltunen Thoren M."/>
            <person name="Johannesson H."/>
        </authorList>
    </citation>
    <scope>NUCLEOTIDE SEQUENCE</scope>
    <source>
        <strain evidence="8">CBS 232.78</strain>
    </source>
</reference>
<evidence type="ECO:0000313" key="9">
    <source>
        <dbReference type="Proteomes" id="UP001285441"/>
    </source>
</evidence>
<dbReference type="Gene3D" id="2.60.120.620">
    <property type="entry name" value="q2cbj1_9rhob like domain"/>
    <property type="match status" value="1"/>
</dbReference>
<dbReference type="AlphaFoldDB" id="A0AAE0NUF9"/>
<dbReference type="Proteomes" id="UP001285441">
    <property type="component" value="Unassembled WGS sequence"/>
</dbReference>
<sequence length="309" mass="34539">MVARLPADSPKVEEFTADPANSPQVVQALIRSGGVIIRNLLSQSTMNAIESDVRPYILADKPWTGDFFPPETRRVYGLAGKSPIFIKSIVADPLYQSICDTLLTSVYSAWTGQKLETSKSPPQLNNTIVFSINPGARNQELHRDDMLHHNHALTAITPEEYKIGRDTGIGFFVAGKKATKANGATRFIPGSHLWDQSEPPNEELAFHAEMNAGDAFMMLSSCYHGGSANTTEDEERLLYSCFMTKGYLRQEENQYLANPLKKVREYSEAIQKIIGYQVSAPFLGWLDLDDPRKALYSKDEWKDNAVDLF</sequence>
<keyword evidence="4" id="KW-0479">Metal-binding</keyword>
<dbReference type="Pfam" id="PF05721">
    <property type="entry name" value="PhyH"/>
    <property type="match status" value="1"/>
</dbReference>
<proteinExistence type="inferred from homology"/>
<gene>
    <name evidence="8" type="ORF">B0H63DRAFT_431926</name>
</gene>
<evidence type="ECO:0000256" key="4">
    <source>
        <dbReference type="ARBA" id="ARBA00022723"/>
    </source>
</evidence>
<dbReference type="PANTHER" id="PTHR20883:SF45">
    <property type="entry name" value="PHYTANOYL-COA DIOXYGENASE FAMILY PROTEIN"/>
    <property type="match status" value="1"/>
</dbReference>
<dbReference type="GO" id="GO:0051213">
    <property type="term" value="F:dioxygenase activity"/>
    <property type="evidence" value="ECO:0007669"/>
    <property type="project" value="UniProtKB-KW"/>
</dbReference>
<keyword evidence="9" id="KW-1185">Reference proteome</keyword>
<keyword evidence="7" id="KW-0408">Iron</keyword>
<evidence type="ECO:0000313" key="8">
    <source>
        <dbReference type="EMBL" id="KAK3387943.1"/>
    </source>
</evidence>
<name>A0AAE0NUF9_9PEZI</name>
<evidence type="ECO:0000256" key="2">
    <source>
        <dbReference type="ARBA" id="ARBA00005830"/>
    </source>
</evidence>
<evidence type="ECO:0000256" key="7">
    <source>
        <dbReference type="ARBA" id="ARBA00023004"/>
    </source>
</evidence>
<dbReference type="SUPFAM" id="SSF51197">
    <property type="entry name" value="Clavaminate synthase-like"/>
    <property type="match status" value="1"/>
</dbReference>
<reference evidence="8" key="2">
    <citation type="submission" date="2023-06" db="EMBL/GenBank/DDBJ databases">
        <authorList>
            <consortium name="Lawrence Berkeley National Laboratory"/>
            <person name="Haridas S."/>
            <person name="Hensen N."/>
            <person name="Bonometti L."/>
            <person name="Westerberg I."/>
            <person name="Brannstrom I.O."/>
            <person name="Guillou S."/>
            <person name="Cros-Aarteil S."/>
            <person name="Calhoun S."/>
            <person name="Kuo A."/>
            <person name="Mondo S."/>
            <person name="Pangilinan J."/>
            <person name="Riley R."/>
            <person name="LaButti K."/>
            <person name="Andreopoulos B."/>
            <person name="Lipzen A."/>
            <person name="Chen C."/>
            <person name="Yanf M."/>
            <person name="Daum C."/>
            <person name="Ng V."/>
            <person name="Clum A."/>
            <person name="Steindorff A."/>
            <person name="Ohm R."/>
            <person name="Martin F."/>
            <person name="Silar P."/>
            <person name="Natvig D."/>
            <person name="Lalanne C."/>
            <person name="Gautier V."/>
            <person name="Ament-velasquez S.L."/>
            <person name="Kruys A."/>
            <person name="Hutchinson M.I."/>
            <person name="Powell A.J."/>
            <person name="Barry K."/>
            <person name="Miller A.N."/>
            <person name="Grigoriev I.V."/>
            <person name="Debuchy R."/>
            <person name="Gladieux P."/>
            <person name="Thoren M.H."/>
            <person name="Johannesson H."/>
        </authorList>
    </citation>
    <scope>NUCLEOTIDE SEQUENCE</scope>
    <source>
        <strain evidence="8">CBS 232.78</strain>
    </source>
</reference>
<comment type="cofactor">
    <cofactor evidence="1">
        <name>Fe cation</name>
        <dbReference type="ChEBI" id="CHEBI:24875"/>
    </cofactor>
</comment>
<keyword evidence="6" id="KW-0560">Oxidoreductase</keyword>
<dbReference type="GO" id="GO:0046872">
    <property type="term" value="F:metal ion binding"/>
    <property type="evidence" value="ECO:0007669"/>
    <property type="project" value="UniProtKB-KW"/>
</dbReference>
<dbReference type="InterPro" id="IPR008775">
    <property type="entry name" value="Phytyl_CoA_dOase-like"/>
</dbReference>
<evidence type="ECO:0000256" key="1">
    <source>
        <dbReference type="ARBA" id="ARBA00001962"/>
    </source>
</evidence>
<comment type="similarity">
    <text evidence="2">Belongs to the PhyH family.</text>
</comment>
<evidence type="ECO:0000256" key="3">
    <source>
        <dbReference type="ARBA" id="ARBA00011738"/>
    </source>
</evidence>
<evidence type="ECO:0000256" key="5">
    <source>
        <dbReference type="ARBA" id="ARBA00022964"/>
    </source>
</evidence>
<dbReference type="PANTHER" id="PTHR20883">
    <property type="entry name" value="PHYTANOYL-COA DIOXYGENASE DOMAIN CONTAINING 1"/>
    <property type="match status" value="1"/>
</dbReference>
<comment type="caution">
    <text evidence="8">The sequence shown here is derived from an EMBL/GenBank/DDBJ whole genome shotgun (WGS) entry which is preliminary data.</text>
</comment>
<keyword evidence="5 8" id="KW-0223">Dioxygenase</keyword>
<accession>A0AAE0NUF9</accession>
<comment type="subunit">
    <text evidence="3">Homodimer.</text>
</comment>
<dbReference type="EMBL" id="JAULSW010000003">
    <property type="protein sequence ID" value="KAK3387943.1"/>
    <property type="molecule type" value="Genomic_DNA"/>
</dbReference>
<organism evidence="8 9">
    <name type="scientific">Podospora didyma</name>
    <dbReference type="NCBI Taxonomy" id="330526"/>
    <lineage>
        <taxon>Eukaryota</taxon>
        <taxon>Fungi</taxon>
        <taxon>Dikarya</taxon>
        <taxon>Ascomycota</taxon>
        <taxon>Pezizomycotina</taxon>
        <taxon>Sordariomycetes</taxon>
        <taxon>Sordariomycetidae</taxon>
        <taxon>Sordariales</taxon>
        <taxon>Podosporaceae</taxon>
        <taxon>Podospora</taxon>
    </lineage>
</organism>